<dbReference type="PANTHER" id="PTHR31360">
    <property type="match status" value="1"/>
</dbReference>
<evidence type="ECO:0000256" key="1">
    <source>
        <dbReference type="ARBA" id="ARBA00004370"/>
    </source>
</evidence>
<feature type="domain" description="BTB" evidence="9">
    <location>
        <begin position="396"/>
        <end position="475"/>
    </location>
</feature>
<keyword evidence="4 8" id="KW-0812">Transmembrane</keyword>
<comment type="similarity">
    <text evidence="2">Belongs to the UPF0057 (PMP3) family.</text>
</comment>
<keyword evidence="11" id="KW-1185">Reference proteome</keyword>
<accession>A0A4U0U4A1</accession>
<keyword evidence="6 8" id="KW-0472">Membrane</keyword>
<evidence type="ECO:0000256" key="5">
    <source>
        <dbReference type="ARBA" id="ARBA00022989"/>
    </source>
</evidence>
<feature type="compositionally biased region" description="Basic and acidic residues" evidence="7">
    <location>
        <begin position="81"/>
        <end position="94"/>
    </location>
</feature>
<dbReference type="OrthoDB" id="1901244at2759"/>
<evidence type="ECO:0000256" key="8">
    <source>
        <dbReference type="SAM" id="Phobius"/>
    </source>
</evidence>
<comment type="subcellular location">
    <subcellularLocation>
        <location evidence="1">Membrane</location>
    </subcellularLocation>
</comment>
<dbReference type="GO" id="GO:0016020">
    <property type="term" value="C:membrane"/>
    <property type="evidence" value="ECO:0007669"/>
    <property type="project" value="UniProtKB-SubCell"/>
</dbReference>
<dbReference type="Proteomes" id="UP000308549">
    <property type="component" value="Unassembled WGS sequence"/>
</dbReference>
<gene>
    <name evidence="10" type="ORF">B0A50_03776</name>
</gene>
<sequence length="622" mass="70975">MEGGLALGIIAIFIPPLVVVIRAGCGVNLLINIVLLFLGWLPAVLHAWFVIIDKPNARQRHAARKYEDREYVRPRSRSRSKSIDRRTSYGRTREPVYTAPPADHGYQPVPAPYPSDPYYEQQMGYAPAPRPRRNHTLHLRQLEPAERHLTKKQNQKIADTEATRLATMDSLPVTNSTTGAPESTKNRVLETGASLIQNFEPPKRLCAHLNAFHTYANEPGRHVEANHYCAHLNEDVRQCILYDSDKPNARLIGIEYMIKPHLYEKLDAEERKLWHSHVFEVKSGMLIMPAPAAVPDAVWEEAENKEMEEVVVLYGKVYHLWQTDRGDTLPLGAPQLMTSFTSAEQFDFDEVVGERDGRFGVDSKKKAEKRGYIQEPEIHGDADWAWKEKERTSAPADDLITVKCVETVPDTKIIREDTFKIQRALLLNASPWFTPALDKASNEEQVRTLTFTETPIRVLHYFVCWLLNGKLLIEEFTDDLEKSDRELLAVRLWIFGDKHLLPVIKNIAIRTIFWQVTGKNPEVQTIMEALHGSPTGSPLRKLMMRTLVANWMVVTEEGDSEPGYMTEDLGRYGAIAGFTEDFAREMENLIQGMRMMSRQPDKAETYLVSEGGPRGCKRFYEE</sequence>
<dbReference type="EMBL" id="NAJL01000015">
    <property type="protein sequence ID" value="TKA29266.1"/>
    <property type="molecule type" value="Genomic_DNA"/>
</dbReference>
<dbReference type="AlphaFoldDB" id="A0A4U0U4A1"/>
<proteinExistence type="inferred from homology"/>
<protein>
    <recommendedName>
        <fullName evidence="9">BTB domain-containing protein</fullName>
    </recommendedName>
</protein>
<comment type="caution">
    <text evidence="10">The sequence shown here is derived from an EMBL/GenBank/DDBJ whole genome shotgun (WGS) entry which is preliminary data.</text>
</comment>
<feature type="region of interest" description="Disordered" evidence="7">
    <location>
        <begin position="67"/>
        <end position="108"/>
    </location>
</feature>
<keyword evidence="5 8" id="KW-1133">Transmembrane helix</keyword>
<feature type="transmembrane region" description="Helical" evidence="8">
    <location>
        <begin position="29"/>
        <end position="51"/>
    </location>
</feature>
<evidence type="ECO:0000313" key="11">
    <source>
        <dbReference type="Proteomes" id="UP000308549"/>
    </source>
</evidence>
<dbReference type="Pfam" id="PF06884">
    <property type="entry name" value="DUF1264"/>
    <property type="match status" value="1"/>
</dbReference>
<dbReference type="Gene3D" id="3.30.710.10">
    <property type="entry name" value="Potassium Channel Kv1.1, Chain A"/>
    <property type="match status" value="1"/>
</dbReference>
<evidence type="ECO:0000313" key="10">
    <source>
        <dbReference type="EMBL" id="TKA29266.1"/>
    </source>
</evidence>
<evidence type="ECO:0000259" key="9">
    <source>
        <dbReference type="PROSITE" id="PS50097"/>
    </source>
</evidence>
<dbReference type="PROSITE" id="PS50097">
    <property type="entry name" value="BTB"/>
    <property type="match status" value="1"/>
</dbReference>
<organism evidence="10 11">
    <name type="scientific">Salinomyces thailandicus</name>
    <dbReference type="NCBI Taxonomy" id="706561"/>
    <lineage>
        <taxon>Eukaryota</taxon>
        <taxon>Fungi</taxon>
        <taxon>Dikarya</taxon>
        <taxon>Ascomycota</taxon>
        <taxon>Pezizomycotina</taxon>
        <taxon>Dothideomycetes</taxon>
        <taxon>Dothideomycetidae</taxon>
        <taxon>Mycosphaerellales</taxon>
        <taxon>Teratosphaeriaceae</taxon>
        <taxon>Salinomyces</taxon>
    </lineage>
</organism>
<dbReference type="InterPro" id="IPR000210">
    <property type="entry name" value="BTB/POZ_dom"/>
</dbReference>
<evidence type="ECO:0000256" key="2">
    <source>
        <dbReference type="ARBA" id="ARBA00009530"/>
    </source>
</evidence>
<name>A0A4U0U4A1_9PEZI</name>
<feature type="transmembrane region" description="Helical" evidence="8">
    <location>
        <begin position="5"/>
        <end position="23"/>
    </location>
</feature>
<dbReference type="InterPro" id="IPR000612">
    <property type="entry name" value="PMP3"/>
</dbReference>
<feature type="region of interest" description="Disordered" evidence="7">
    <location>
        <begin position="140"/>
        <end position="161"/>
    </location>
</feature>
<comment type="similarity">
    <text evidence="3">Belongs to the OBAP family.</text>
</comment>
<dbReference type="InterPro" id="IPR011333">
    <property type="entry name" value="SKP1/BTB/POZ_sf"/>
</dbReference>
<reference evidence="10 11" key="1">
    <citation type="submission" date="2017-03" db="EMBL/GenBank/DDBJ databases">
        <title>Genomes of endolithic fungi from Antarctica.</title>
        <authorList>
            <person name="Coleine C."/>
            <person name="Masonjones S."/>
            <person name="Stajich J.E."/>
        </authorList>
    </citation>
    <scope>NUCLEOTIDE SEQUENCE [LARGE SCALE GENOMIC DNA]</scope>
    <source>
        <strain evidence="10 11">CCFEE 6315</strain>
    </source>
</reference>
<dbReference type="InterPro" id="IPR010686">
    <property type="entry name" value="OBAP-like"/>
</dbReference>
<dbReference type="PANTHER" id="PTHR31360:SF0">
    <property type="entry name" value="OIL BODY-ASSOCIATED PROTEIN 1B"/>
    <property type="match status" value="1"/>
</dbReference>
<evidence type="ECO:0000256" key="6">
    <source>
        <dbReference type="ARBA" id="ARBA00023136"/>
    </source>
</evidence>
<evidence type="ECO:0000256" key="4">
    <source>
        <dbReference type="ARBA" id="ARBA00022692"/>
    </source>
</evidence>
<dbReference type="Pfam" id="PF01679">
    <property type="entry name" value="Pmp3"/>
    <property type="match status" value="1"/>
</dbReference>
<evidence type="ECO:0000256" key="3">
    <source>
        <dbReference type="ARBA" id="ARBA00009740"/>
    </source>
</evidence>
<evidence type="ECO:0000256" key="7">
    <source>
        <dbReference type="SAM" id="MobiDB-lite"/>
    </source>
</evidence>
<dbReference type="PROSITE" id="PS01309">
    <property type="entry name" value="UPF0057"/>
    <property type="match status" value="1"/>
</dbReference>